<evidence type="ECO:0000256" key="5">
    <source>
        <dbReference type="ARBA" id="ARBA00023125"/>
    </source>
</evidence>
<evidence type="ECO:0000313" key="13">
    <source>
        <dbReference type="EMBL" id="CAF0719982.1"/>
    </source>
</evidence>
<sequence>MFGASVSSMYGSPNGKSMQSQTLKRYLSQPHSPKRIIKKCAFDIESLLKPTNNSSYIDDTEDGSSDDGHAQFESSFCTSSPILSYALFNQLKTNENFALSSSFESEHCTMQKKCKRIRTIFTSEQLERLEAEFEKQQYMVGNERSYLAKKLDLSEAQIKIWFQNRRIKWRRQTMDNHQQ</sequence>
<dbReference type="PRINTS" id="PR00024">
    <property type="entry name" value="HOMEOBOX"/>
</dbReference>
<dbReference type="Gene3D" id="1.10.10.60">
    <property type="entry name" value="Homeodomain-like"/>
    <property type="match status" value="1"/>
</dbReference>
<dbReference type="AlphaFoldDB" id="A0A813M8A3"/>
<evidence type="ECO:0000256" key="1">
    <source>
        <dbReference type="ARBA" id="ARBA00004123"/>
    </source>
</evidence>
<reference evidence="13" key="1">
    <citation type="submission" date="2021-02" db="EMBL/GenBank/DDBJ databases">
        <authorList>
            <person name="Nowell W R."/>
        </authorList>
    </citation>
    <scope>NUCLEOTIDE SEQUENCE</scope>
</reference>
<dbReference type="GO" id="GO:0007417">
    <property type="term" value="P:central nervous system development"/>
    <property type="evidence" value="ECO:0007669"/>
    <property type="project" value="TreeGrafter"/>
</dbReference>
<feature type="compositionally biased region" description="Polar residues" evidence="11">
    <location>
        <begin position="1"/>
        <end position="23"/>
    </location>
</feature>
<dbReference type="PANTHER" id="PTHR24339">
    <property type="entry name" value="HOMEOBOX PROTEIN EMX-RELATED"/>
    <property type="match status" value="1"/>
</dbReference>
<evidence type="ECO:0000256" key="2">
    <source>
        <dbReference type="ARBA" id="ARBA00022473"/>
    </source>
</evidence>
<feature type="DNA-binding region" description="Homeobox" evidence="9">
    <location>
        <begin position="114"/>
        <end position="173"/>
    </location>
</feature>
<accession>A0A813M8A3</accession>
<keyword evidence="7" id="KW-0804">Transcription</keyword>
<dbReference type="CDD" id="cd00086">
    <property type="entry name" value="homeodomain"/>
    <property type="match status" value="1"/>
</dbReference>
<evidence type="ECO:0000256" key="9">
    <source>
        <dbReference type="PROSITE-ProRule" id="PRU00108"/>
    </source>
</evidence>
<dbReference type="InterPro" id="IPR020479">
    <property type="entry name" value="HD_metazoa"/>
</dbReference>
<dbReference type="Proteomes" id="UP000663852">
    <property type="component" value="Unassembled WGS sequence"/>
</dbReference>
<keyword evidence="3" id="KW-0678">Repressor</keyword>
<keyword evidence="4" id="KW-0805">Transcription regulation</keyword>
<dbReference type="InterPro" id="IPR009057">
    <property type="entry name" value="Homeodomain-like_sf"/>
</dbReference>
<dbReference type="PROSITE" id="PS50071">
    <property type="entry name" value="HOMEOBOX_2"/>
    <property type="match status" value="1"/>
</dbReference>
<dbReference type="EMBL" id="CAJNOJ010000001">
    <property type="protein sequence ID" value="CAF0719982.1"/>
    <property type="molecule type" value="Genomic_DNA"/>
</dbReference>
<proteinExistence type="predicted"/>
<feature type="domain" description="Homeobox" evidence="12">
    <location>
        <begin position="112"/>
        <end position="172"/>
    </location>
</feature>
<dbReference type="Pfam" id="PF00046">
    <property type="entry name" value="Homeodomain"/>
    <property type="match status" value="1"/>
</dbReference>
<evidence type="ECO:0000256" key="7">
    <source>
        <dbReference type="ARBA" id="ARBA00023163"/>
    </source>
</evidence>
<dbReference type="SMART" id="SM00389">
    <property type="entry name" value="HOX"/>
    <property type="match status" value="1"/>
</dbReference>
<gene>
    <name evidence="13" type="ORF">EDS130_LOCUS144</name>
</gene>
<dbReference type="PANTHER" id="PTHR24339:SF67">
    <property type="entry name" value="GNOT1 HOMEODOMAIN PROTEIN-RELATED"/>
    <property type="match status" value="1"/>
</dbReference>
<evidence type="ECO:0000256" key="8">
    <source>
        <dbReference type="ARBA" id="ARBA00023242"/>
    </source>
</evidence>
<keyword evidence="6 9" id="KW-0371">Homeobox</keyword>
<dbReference type="InterPro" id="IPR050877">
    <property type="entry name" value="EMX-VAX-Noto_Homeobox_TFs"/>
</dbReference>
<dbReference type="GO" id="GO:0000981">
    <property type="term" value="F:DNA-binding transcription factor activity, RNA polymerase II-specific"/>
    <property type="evidence" value="ECO:0007669"/>
    <property type="project" value="InterPro"/>
</dbReference>
<evidence type="ECO:0000256" key="4">
    <source>
        <dbReference type="ARBA" id="ARBA00023015"/>
    </source>
</evidence>
<keyword evidence="2" id="KW-0217">Developmental protein</keyword>
<comment type="caution">
    <text evidence="13">The sequence shown here is derived from an EMBL/GenBank/DDBJ whole genome shotgun (WGS) entry which is preliminary data.</text>
</comment>
<organism evidence="13 14">
    <name type="scientific">Adineta ricciae</name>
    <name type="common">Rotifer</name>
    <dbReference type="NCBI Taxonomy" id="249248"/>
    <lineage>
        <taxon>Eukaryota</taxon>
        <taxon>Metazoa</taxon>
        <taxon>Spiralia</taxon>
        <taxon>Gnathifera</taxon>
        <taxon>Rotifera</taxon>
        <taxon>Eurotatoria</taxon>
        <taxon>Bdelloidea</taxon>
        <taxon>Adinetida</taxon>
        <taxon>Adinetidae</taxon>
        <taxon>Adineta</taxon>
    </lineage>
</organism>
<feature type="region of interest" description="Disordered" evidence="11">
    <location>
        <begin position="1"/>
        <end position="24"/>
    </location>
</feature>
<evidence type="ECO:0000256" key="11">
    <source>
        <dbReference type="SAM" id="MobiDB-lite"/>
    </source>
</evidence>
<evidence type="ECO:0000259" key="12">
    <source>
        <dbReference type="PROSITE" id="PS50071"/>
    </source>
</evidence>
<evidence type="ECO:0000313" key="14">
    <source>
        <dbReference type="Proteomes" id="UP000663852"/>
    </source>
</evidence>
<keyword evidence="5 9" id="KW-0238">DNA-binding</keyword>
<protein>
    <recommendedName>
        <fullName evidence="12">Homeobox domain-containing protein</fullName>
    </recommendedName>
</protein>
<dbReference type="GO" id="GO:0000978">
    <property type="term" value="F:RNA polymerase II cis-regulatory region sequence-specific DNA binding"/>
    <property type="evidence" value="ECO:0007669"/>
    <property type="project" value="TreeGrafter"/>
</dbReference>
<comment type="subcellular location">
    <subcellularLocation>
        <location evidence="1 9 10">Nucleus</location>
    </subcellularLocation>
</comment>
<name>A0A813M8A3_ADIRI</name>
<keyword evidence="8 9" id="KW-0539">Nucleus</keyword>
<dbReference type="OrthoDB" id="6159439at2759"/>
<dbReference type="PROSITE" id="PS00027">
    <property type="entry name" value="HOMEOBOX_1"/>
    <property type="match status" value="1"/>
</dbReference>
<evidence type="ECO:0000256" key="3">
    <source>
        <dbReference type="ARBA" id="ARBA00022491"/>
    </source>
</evidence>
<dbReference type="InterPro" id="IPR001356">
    <property type="entry name" value="HD"/>
</dbReference>
<evidence type="ECO:0000256" key="6">
    <source>
        <dbReference type="ARBA" id="ARBA00023155"/>
    </source>
</evidence>
<dbReference type="SUPFAM" id="SSF46689">
    <property type="entry name" value="Homeodomain-like"/>
    <property type="match status" value="1"/>
</dbReference>
<dbReference type="FunFam" id="1.10.10.60:FF:000450">
    <property type="entry name" value="Homeobox protein notochord"/>
    <property type="match status" value="1"/>
</dbReference>
<dbReference type="GO" id="GO:0005634">
    <property type="term" value="C:nucleus"/>
    <property type="evidence" value="ECO:0007669"/>
    <property type="project" value="UniProtKB-SubCell"/>
</dbReference>
<dbReference type="InterPro" id="IPR017970">
    <property type="entry name" value="Homeobox_CS"/>
</dbReference>
<dbReference type="GO" id="GO:0030182">
    <property type="term" value="P:neuron differentiation"/>
    <property type="evidence" value="ECO:0007669"/>
    <property type="project" value="TreeGrafter"/>
</dbReference>
<evidence type="ECO:0000256" key="10">
    <source>
        <dbReference type="RuleBase" id="RU000682"/>
    </source>
</evidence>